<evidence type="ECO:0000256" key="1">
    <source>
        <dbReference type="ARBA" id="ARBA00006568"/>
    </source>
</evidence>
<dbReference type="PANTHER" id="PTHR47293">
    <property type="entry name" value="JACALIN-RELATED LECTIN 3"/>
    <property type="match status" value="1"/>
</dbReference>
<accession>A0ABD3U731</accession>
<dbReference type="InterPro" id="IPR033734">
    <property type="entry name" value="Jacalin-like_lectin_dom_plant"/>
</dbReference>
<reference evidence="5 6" key="1">
    <citation type="submission" date="2024-12" db="EMBL/GenBank/DDBJ databases">
        <title>The unique morphological basis and parallel evolutionary history of personate flowers in Penstemon.</title>
        <authorList>
            <person name="Depatie T.H."/>
            <person name="Wessinger C.A."/>
        </authorList>
    </citation>
    <scope>NUCLEOTIDE SEQUENCE [LARGE SCALE GENOMIC DNA]</scope>
    <source>
        <strain evidence="5">WTNN_2</strain>
        <tissue evidence="5">Leaf</tissue>
    </source>
</reference>
<dbReference type="SMART" id="SM00915">
    <property type="entry name" value="Jacalin"/>
    <property type="match status" value="2"/>
</dbReference>
<evidence type="ECO:0000256" key="3">
    <source>
        <dbReference type="ARBA" id="ARBA00022737"/>
    </source>
</evidence>
<dbReference type="Pfam" id="PF01419">
    <property type="entry name" value="Jacalin"/>
    <property type="match status" value="2"/>
</dbReference>
<organism evidence="5 6">
    <name type="scientific">Penstemon smallii</name>
    <dbReference type="NCBI Taxonomy" id="265156"/>
    <lineage>
        <taxon>Eukaryota</taxon>
        <taxon>Viridiplantae</taxon>
        <taxon>Streptophyta</taxon>
        <taxon>Embryophyta</taxon>
        <taxon>Tracheophyta</taxon>
        <taxon>Spermatophyta</taxon>
        <taxon>Magnoliopsida</taxon>
        <taxon>eudicotyledons</taxon>
        <taxon>Gunneridae</taxon>
        <taxon>Pentapetalae</taxon>
        <taxon>asterids</taxon>
        <taxon>lamiids</taxon>
        <taxon>Lamiales</taxon>
        <taxon>Plantaginaceae</taxon>
        <taxon>Cheloneae</taxon>
        <taxon>Penstemon</taxon>
    </lineage>
</organism>
<dbReference type="AlphaFoldDB" id="A0ABD3U731"/>
<keyword evidence="2" id="KW-0430">Lectin</keyword>
<proteinExistence type="inferred from homology"/>
<dbReference type="FunFam" id="2.100.10.30:FF:000001">
    <property type="entry name" value="Jacalin-related lectin 33"/>
    <property type="match status" value="1"/>
</dbReference>
<keyword evidence="6" id="KW-1185">Reference proteome</keyword>
<dbReference type="CDD" id="cd09612">
    <property type="entry name" value="Jacalin"/>
    <property type="match status" value="2"/>
</dbReference>
<dbReference type="PROSITE" id="PS51752">
    <property type="entry name" value="JACALIN_LECTIN"/>
    <property type="match status" value="2"/>
</dbReference>
<dbReference type="EMBL" id="JBJXBP010000002">
    <property type="protein sequence ID" value="KAL3845241.1"/>
    <property type="molecule type" value="Genomic_DNA"/>
</dbReference>
<dbReference type="GO" id="GO:0030246">
    <property type="term" value="F:carbohydrate binding"/>
    <property type="evidence" value="ECO:0007669"/>
    <property type="project" value="UniProtKB-KW"/>
</dbReference>
<evidence type="ECO:0000313" key="6">
    <source>
        <dbReference type="Proteomes" id="UP001634393"/>
    </source>
</evidence>
<keyword evidence="3" id="KW-0677">Repeat</keyword>
<name>A0ABD3U731_9LAMI</name>
<comment type="caution">
    <text evidence="5">The sequence shown here is derived from an EMBL/GenBank/DDBJ whole genome shotgun (WGS) entry which is preliminary data.</text>
</comment>
<evidence type="ECO:0000259" key="4">
    <source>
        <dbReference type="PROSITE" id="PS51752"/>
    </source>
</evidence>
<dbReference type="InterPro" id="IPR001229">
    <property type="entry name" value="Jacalin-like_lectin_dom"/>
</dbReference>
<comment type="similarity">
    <text evidence="1">Belongs to the jacalin lectin family.</text>
</comment>
<sequence>MQKNQGGPWGGSGGDMWSYQPQNGITEIHIFHGEFINSIMFVDGLGECSPKFGATGGNQSVKIKIDHPSEYLTGISGVHDILPHISLPRVVKSLQFHTNTTKYGPYGSYEGKGTSFVFKNAKEYHITGFHGRSGTYLDAIGVYTKFGSLVHVARPVKRTEEFDSIVEDVAPRDPGPWGGTGKLWDDGVFAAVKKINVHIGKSTNVICAVQFEYLNTNGKSITSPKYGGKGDCTVKQINIDHETDFLIGVSGFYGQMEHGGVNVIKSLRFYTNKGMYGPFGEEKGTYFTSLSCRGKILGFRGSSDEYLNAIGVHVQYF</sequence>
<evidence type="ECO:0000256" key="2">
    <source>
        <dbReference type="ARBA" id="ARBA00022734"/>
    </source>
</evidence>
<dbReference type="Gene3D" id="2.100.10.30">
    <property type="entry name" value="Jacalin-like lectin domain"/>
    <property type="match status" value="2"/>
</dbReference>
<gene>
    <name evidence="5" type="ORF">ACJIZ3_002644</name>
</gene>
<evidence type="ECO:0000313" key="5">
    <source>
        <dbReference type="EMBL" id="KAL3845241.1"/>
    </source>
</evidence>
<dbReference type="PANTHER" id="PTHR47293:SF66">
    <property type="entry name" value="JACALIN-RELATED LECTIN 11-RELATED"/>
    <property type="match status" value="1"/>
</dbReference>
<feature type="domain" description="Jacalin-type lectin" evidence="4">
    <location>
        <begin position="166"/>
        <end position="316"/>
    </location>
</feature>
<protein>
    <recommendedName>
        <fullName evidence="4">Jacalin-type lectin domain-containing protein</fullName>
    </recommendedName>
</protein>
<dbReference type="SUPFAM" id="SSF51101">
    <property type="entry name" value="Mannose-binding lectins"/>
    <property type="match status" value="2"/>
</dbReference>
<feature type="domain" description="Jacalin-type lectin" evidence="4">
    <location>
        <begin position="3"/>
        <end position="146"/>
    </location>
</feature>
<dbReference type="Proteomes" id="UP001634393">
    <property type="component" value="Unassembled WGS sequence"/>
</dbReference>
<dbReference type="InterPro" id="IPR036404">
    <property type="entry name" value="Jacalin-like_lectin_dom_sf"/>
</dbReference>